<dbReference type="InterPro" id="IPR035969">
    <property type="entry name" value="Rab-GAP_TBC_sf"/>
</dbReference>
<proteinExistence type="predicted"/>
<evidence type="ECO:0000256" key="1">
    <source>
        <dbReference type="ARBA" id="ARBA00022468"/>
    </source>
</evidence>
<dbReference type="PROSITE" id="PS50086">
    <property type="entry name" value="TBC_RABGAP"/>
    <property type="match status" value="1"/>
</dbReference>
<dbReference type="Gene3D" id="1.10.8.270">
    <property type="entry name" value="putative rabgap domain of human tbc1 domain family member 14 like domains"/>
    <property type="match status" value="1"/>
</dbReference>
<dbReference type="Proteomes" id="UP000663872">
    <property type="component" value="Unassembled WGS sequence"/>
</dbReference>
<dbReference type="SUPFAM" id="SSF47923">
    <property type="entry name" value="Ypt/Rab-GAP domain of gyp1p"/>
    <property type="match status" value="2"/>
</dbReference>
<gene>
    <name evidence="3" type="ORF">GRG538_LOCUS13643</name>
</gene>
<dbReference type="InterPro" id="IPR000195">
    <property type="entry name" value="Rab-GAP-TBC_dom"/>
</dbReference>
<evidence type="ECO:0000313" key="3">
    <source>
        <dbReference type="EMBL" id="CAF3443089.1"/>
    </source>
</evidence>
<dbReference type="GO" id="GO:0005096">
    <property type="term" value="F:GTPase activator activity"/>
    <property type="evidence" value="ECO:0007669"/>
    <property type="project" value="UniProtKB-KW"/>
</dbReference>
<comment type="caution">
    <text evidence="3">The sequence shown here is derived from an EMBL/GenBank/DDBJ whole genome shotgun (WGS) entry which is preliminary data.</text>
</comment>
<organism evidence="3 4">
    <name type="scientific">Rotaria socialis</name>
    <dbReference type="NCBI Taxonomy" id="392032"/>
    <lineage>
        <taxon>Eukaryota</taxon>
        <taxon>Metazoa</taxon>
        <taxon>Spiralia</taxon>
        <taxon>Gnathifera</taxon>
        <taxon>Rotifera</taxon>
        <taxon>Eurotatoria</taxon>
        <taxon>Bdelloidea</taxon>
        <taxon>Philodinida</taxon>
        <taxon>Philodinidae</taxon>
        <taxon>Rotaria</taxon>
    </lineage>
</organism>
<dbReference type="SMART" id="SM00164">
    <property type="entry name" value="TBC"/>
    <property type="match status" value="1"/>
</dbReference>
<feature type="domain" description="Rab-GAP TBC" evidence="2">
    <location>
        <begin position="274"/>
        <end position="481"/>
    </location>
</feature>
<protein>
    <recommendedName>
        <fullName evidence="2">Rab-GAP TBC domain-containing protein</fullName>
    </recommendedName>
</protein>
<dbReference type="Gene3D" id="1.10.472.80">
    <property type="entry name" value="Ypt/Rab-GAP domain of gyp1p, domain 3"/>
    <property type="match status" value="1"/>
</dbReference>
<dbReference type="AlphaFoldDB" id="A0A818E3V6"/>
<dbReference type="PANTHER" id="PTHR22957">
    <property type="entry name" value="TBC1 DOMAIN FAMILY MEMBER GTPASE-ACTIVATING PROTEIN"/>
    <property type="match status" value="1"/>
</dbReference>
<accession>A0A818E3V6</accession>
<evidence type="ECO:0000259" key="2">
    <source>
        <dbReference type="PROSITE" id="PS50086"/>
    </source>
</evidence>
<dbReference type="EMBL" id="CAJNYT010002016">
    <property type="protein sequence ID" value="CAF3443089.1"/>
    <property type="molecule type" value="Genomic_DNA"/>
</dbReference>
<name>A0A818E3V6_9BILA</name>
<dbReference type="PANTHER" id="PTHR22957:SF333">
    <property type="entry name" value="TBC1 DOMAIN FAMILY MEMBER 25"/>
    <property type="match status" value="1"/>
</dbReference>
<evidence type="ECO:0000313" key="4">
    <source>
        <dbReference type="Proteomes" id="UP000663872"/>
    </source>
</evidence>
<sequence>MSPQTENKMNASQTSTSSALLKGDSCQCNSIDEVVTTYSSKLPSRQLVQDIRLPNIVVFYISINNFNQYESRKKFSVDIQLVSYSFLIRLVNRTFNLQSNFTLIAKEASAFMCNIPVTNDFDVDGCIMNALEENDDATKQQSSVEFIVYVYPRAKRQIQSDTDDWCILDETGTNSNDKDDNFEVIEIQNDSILVTIKPKDNRQESFLQKATVTIKPKDNRQESFLQKATGWLHGSANATSNSCLTKKEFYQMLDPVTGRLLDEQAFRQKIFDNGCDESIRKIVWCYLLRVFNESMTNDDKKEYTVKATERYNEMKTAWQNRYKLNDSEIIALENLIQKDVQRTDRAVKFFDDKENSSGQKLFQILMTYSVYHPEPGYVQGMNDMAAPILYVIRDESLAYACFCAIMRHMTSIFHPNGIGMNRRLDLLRKTIRAIDLELWTKIEQCDIGNLMFTFRWLLLDCKREFPFKDTFRVFETIWASLPVDRFELNNDNTLSDRDDLCPSMLCNQHRDSMLSSISNTILSSRSSSPTLEDAQSSLDGCDSGYRDEQIPGLSDFNSRSQKYENSTCLTSKSTLSTATCVPLGKWLIHFSSVDDENHFSDMFTIFLCVALLEQNRSSILQISPSNGDSDDFIGSYFTRLVRQHDARHALQLARNYHRQYVLFQMRIKQLLLTDN</sequence>
<reference evidence="3" key="1">
    <citation type="submission" date="2021-02" db="EMBL/GenBank/DDBJ databases">
        <authorList>
            <person name="Nowell W R."/>
        </authorList>
    </citation>
    <scope>NUCLEOTIDE SEQUENCE</scope>
</reference>
<dbReference type="Pfam" id="PF00566">
    <property type="entry name" value="RabGAP-TBC"/>
    <property type="match status" value="1"/>
</dbReference>
<keyword evidence="1" id="KW-0343">GTPase activation</keyword>